<protein>
    <recommendedName>
        <fullName evidence="3">Propionyl-CoA carboxylase beta chain</fullName>
    </recommendedName>
</protein>
<dbReference type="Proteomes" id="UP000244077">
    <property type="component" value="Unassembled WGS sequence"/>
</dbReference>
<name>A0A2T5HI30_9RHOB</name>
<dbReference type="FunFam" id="3.90.226.10:FF:000016">
    <property type="entry name" value="Propionyl-CoA carboxylase, beta subunit"/>
    <property type="match status" value="1"/>
</dbReference>
<comment type="similarity">
    <text evidence="1">Belongs to the AccD/PCCB family.</text>
</comment>
<evidence type="ECO:0000256" key="1">
    <source>
        <dbReference type="ARBA" id="ARBA00006102"/>
    </source>
</evidence>
<evidence type="ECO:0000313" key="6">
    <source>
        <dbReference type="EMBL" id="PTQ71232.1"/>
    </source>
</evidence>
<evidence type="ECO:0000256" key="2">
    <source>
        <dbReference type="ARBA" id="ARBA00022598"/>
    </source>
</evidence>
<dbReference type="EMBL" id="QAOH01000008">
    <property type="protein sequence ID" value="PTQ71232.1"/>
    <property type="molecule type" value="Genomic_DNA"/>
</dbReference>
<dbReference type="PANTHER" id="PTHR43842:SF2">
    <property type="entry name" value="PROPIONYL-COA CARBOXYLASE BETA CHAIN, MITOCHONDRIAL"/>
    <property type="match status" value="1"/>
</dbReference>
<dbReference type="GO" id="GO:0015977">
    <property type="term" value="P:carbon fixation"/>
    <property type="evidence" value="ECO:0007669"/>
    <property type="project" value="UniProtKB-ARBA"/>
</dbReference>
<dbReference type="PRINTS" id="PR01070">
    <property type="entry name" value="ACCCTRFRASEB"/>
</dbReference>
<dbReference type="InterPro" id="IPR029045">
    <property type="entry name" value="ClpP/crotonase-like_dom_sf"/>
</dbReference>
<organism evidence="6 7">
    <name type="scientific">Celeribacter persicus</name>
    <dbReference type="NCBI Taxonomy" id="1651082"/>
    <lineage>
        <taxon>Bacteria</taxon>
        <taxon>Pseudomonadati</taxon>
        <taxon>Pseudomonadota</taxon>
        <taxon>Alphaproteobacteria</taxon>
        <taxon>Rhodobacterales</taxon>
        <taxon>Roseobacteraceae</taxon>
        <taxon>Celeribacter</taxon>
    </lineage>
</organism>
<dbReference type="PROSITE" id="PS50989">
    <property type="entry name" value="COA_CT_CTER"/>
    <property type="match status" value="1"/>
</dbReference>
<dbReference type="InterPro" id="IPR051047">
    <property type="entry name" value="AccD/PCCB"/>
</dbReference>
<dbReference type="GO" id="GO:0016740">
    <property type="term" value="F:transferase activity"/>
    <property type="evidence" value="ECO:0007669"/>
    <property type="project" value="UniProtKB-KW"/>
</dbReference>
<feature type="domain" description="CoA carboxyltransferase C-terminal" evidence="5">
    <location>
        <begin position="261"/>
        <end position="504"/>
    </location>
</feature>
<dbReference type="Pfam" id="PF01039">
    <property type="entry name" value="Carboxyl_trans"/>
    <property type="match status" value="1"/>
</dbReference>
<keyword evidence="2" id="KW-0436">Ligase</keyword>
<evidence type="ECO:0000313" key="7">
    <source>
        <dbReference type="Proteomes" id="UP000244077"/>
    </source>
</evidence>
<reference evidence="6 7" key="1">
    <citation type="submission" date="2018-04" db="EMBL/GenBank/DDBJ databases">
        <title>Genomic Encyclopedia of Archaeal and Bacterial Type Strains, Phase II (KMG-II): from individual species to whole genera.</title>
        <authorList>
            <person name="Goeker M."/>
        </authorList>
    </citation>
    <scope>NUCLEOTIDE SEQUENCE [LARGE SCALE GENOMIC DNA]</scope>
    <source>
        <strain evidence="6 7">DSM 100434</strain>
    </source>
</reference>
<dbReference type="OrthoDB" id="9803706at2"/>
<dbReference type="InterPro" id="IPR000438">
    <property type="entry name" value="Acetyl_CoA_COase_Trfase_b_su"/>
</dbReference>
<dbReference type="RefSeq" id="WP_107816720.1">
    <property type="nucleotide sequence ID" value="NZ_QAOH01000008.1"/>
</dbReference>
<keyword evidence="7" id="KW-1185">Reference proteome</keyword>
<dbReference type="GO" id="GO:0009317">
    <property type="term" value="C:acetyl-CoA carboxylase complex"/>
    <property type="evidence" value="ECO:0007669"/>
    <property type="project" value="InterPro"/>
</dbReference>
<dbReference type="FunFam" id="3.90.226.10:FF:000017">
    <property type="entry name" value="Propionyl-CoA carboxylase subunit beta 5"/>
    <property type="match status" value="1"/>
</dbReference>
<dbReference type="InterPro" id="IPR011762">
    <property type="entry name" value="COA_CT_N"/>
</dbReference>
<evidence type="ECO:0000256" key="3">
    <source>
        <dbReference type="ARBA" id="ARBA00074538"/>
    </source>
</evidence>
<evidence type="ECO:0000259" key="5">
    <source>
        <dbReference type="PROSITE" id="PS50989"/>
    </source>
</evidence>
<dbReference type="PANTHER" id="PTHR43842">
    <property type="entry name" value="PROPIONYL-COA CARBOXYLASE BETA CHAIN"/>
    <property type="match status" value="1"/>
</dbReference>
<dbReference type="GO" id="GO:0003989">
    <property type="term" value="F:acetyl-CoA carboxylase activity"/>
    <property type="evidence" value="ECO:0007669"/>
    <property type="project" value="InterPro"/>
</dbReference>
<dbReference type="AlphaFoldDB" id="A0A2T5HI30"/>
<keyword evidence="6" id="KW-0808">Transferase</keyword>
<comment type="caution">
    <text evidence="6">The sequence shown here is derived from an EMBL/GenBank/DDBJ whole genome shotgun (WGS) entry which is preliminary data.</text>
</comment>
<gene>
    <name evidence="6" type="ORF">C8N42_1084</name>
</gene>
<dbReference type="InterPro" id="IPR011763">
    <property type="entry name" value="COA_CT_C"/>
</dbReference>
<dbReference type="GO" id="GO:0004658">
    <property type="term" value="F:propionyl-CoA carboxylase activity"/>
    <property type="evidence" value="ECO:0007669"/>
    <property type="project" value="UniProtKB-ARBA"/>
</dbReference>
<dbReference type="Gene3D" id="3.90.226.10">
    <property type="entry name" value="2-enoyl-CoA Hydratase, Chain A, domain 1"/>
    <property type="match status" value="2"/>
</dbReference>
<sequence length="510" mass="56217">MKDIIKELHDRRDDARLGGGQRRIDSQHAKGKLTARERIELLLDEGSFEEFDMFKTHRCAEFGMQDSKFYGDGVITGWGTINGRMVYVFSQDFTVFGGSLSETHAEKICKIMDMAVQNGAPVIGLNDSGGARIQEGVDSLAGYAEVFQRNIMASGVVPQISVIMGPCAGGAVYSPAMTDFIFMVRDTSYMFVTGPDVVKTVTNEVVTAEELGGASTHTKKSSVADGAFDNDIEALTEVRRLVDFLPLNNREKPPVRPFFDAPDRIDDALDTIVPDNANTPYDMKEVIHTIADEGDFYEIQEDYAKNIITGFIRLEGQTVGVVANQPMVLAGCLDIDSSRKAARFVRFCDAFEIPVLTLVDVPGFLPGTSQEYGGVIKHGAKLLFAYGEATVPKVTVITRKAYGGAYDVMSSKHLRGDFNYAWPTAEIAVMGAKGATEILYRSELGDPEKIAARTADYENRFANPFVAAERGFIDEVIQPRSTRKRVARAFAALRNKKLENPWKKHDNIPL</sequence>
<proteinExistence type="inferred from homology"/>
<dbReference type="GO" id="GO:0006633">
    <property type="term" value="P:fatty acid biosynthetic process"/>
    <property type="evidence" value="ECO:0007669"/>
    <property type="project" value="InterPro"/>
</dbReference>
<feature type="domain" description="CoA carboxyltransferase N-terminal" evidence="4">
    <location>
        <begin position="1"/>
        <end position="257"/>
    </location>
</feature>
<dbReference type="PROSITE" id="PS50980">
    <property type="entry name" value="COA_CT_NTER"/>
    <property type="match status" value="1"/>
</dbReference>
<evidence type="ECO:0000259" key="4">
    <source>
        <dbReference type="PROSITE" id="PS50980"/>
    </source>
</evidence>
<dbReference type="InterPro" id="IPR034733">
    <property type="entry name" value="AcCoA_carboxyl_beta"/>
</dbReference>
<accession>A0A2T5HI30</accession>
<dbReference type="SUPFAM" id="SSF52096">
    <property type="entry name" value="ClpP/crotonase"/>
    <property type="match status" value="2"/>
</dbReference>